<dbReference type="InterPro" id="IPR036396">
    <property type="entry name" value="Cyt_P450_sf"/>
</dbReference>
<evidence type="ECO:0000256" key="2">
    <source>
        <dbReference type="PIRSR" id="PIRSR602401-1"/>
    </source>
</evidence>
<dbReference type="InterPro" id="IPR001128">
    <property type="entry name" value="Cyt_P450"/>
</dbReference>
<organism evidence="4 5">
    <name type="scientific">Batrachochytrium dendrobatidis (strain JEL423)</name>
    <dbReference type="NCBI Taxonomy" id="403673"/>
    <lineage>
        <taxon>Eukaryota</taxon>
        <taxon>Fungi</taxon>
        <taxon>Fungi incertae sedis</taxon>
        <taxon>Chytridiomycota</taxon>
        <taxon>Chytridiomycota incertae sedis</taxon>
        <taxon>Chytridiomycetes</taxon>
        <taxon>Rhizophydiales</taxon>
        <taxon>Rhizophydiales incertae sedis</taxon>
        <taxon>Batrachochytrium</taxon>
    </lineage>
</organism>
<gene>
    <name evidence="4" type="ORF">BDEG_23874</name>
</gene>
<dbReference type="Gene3D" id="1.10.630.10">
    <property type="entry name" value="Cytochrome P450"/>
    <property type="match status" value="1"/>
</dbReference>
<evidence type="ECO:0008006" key="6">
    <source>
        <dbReference type="Google" id="ProtNLM"/>
    </source>
</evidence>
<feature type="transmembrane region" description="Helical" evidence="3">
    <location>
        <begin position="30"/>
        <end position="49"/>
    </location>
</feature>
<evidence type="ECO:0000256" key="1">
    <source>
        <dbReference type="ARBA" id="ARBA00010617"/>
    </source>
</evidence>
<dbReference type="GO" id="GO:0020037">
    <property type="term" value="F:heme binding"/>
    <property type="evidence" value="ECO:0007669"/>
    <property type="project" value="InterPro"/>
</dbReference>
<dbReference type="GO" id="GO:0005506">
    <property type="term" value="F:iron ion binding"/>
    <property type="evidence" value="ECO:0007669"/>
    <property type="project" value="InterPro"/>
</dbReference>
<comment type="similarity">
    <text evidence="1">Belongs to the cytochrome P450 family.</text>
</comment>
<sequence length="520" mass="59515">MFTTIMSVIPFTMPSISLYFGFMEKKYCPSVYLIAPVLVCFGLACWRHLSKPLNGLPGPYAWPIVGQFPILLMFLKNHQTHLYLAAMRKKYGPIWILPSLGIDSVVVCDAKAVQSIFQNSTDIIRPDSGFRAAKSLFQYALFILPGGPLWKKHRKLLQSSFSLPHLRLAVHASKETAAVISTVINNFIQADSSKSCIIDIHCYMISLSLDIIGKVAFKYEFNAVKQTVSGNNEKGYKLFEKLLVLLQKRVLLPKIFWSYANIADNSPALRETADYMRLTVKKVIDERDASCESELSKDPLHMDVLERLLNSRTGDLVLSEEEIISEIIGFIIAGYDTTASTMTFIIFQLCIHPEIQTKLVTDICEIYSKLDKDIDMENIMHFEYLDWVIKEAQRLDSVLQNVMRVSTNDIQLMGYEFKAGTQFMLRIADIHRDERYWKDPLRFNPDRWAEPCVPGTFLPFGDGAFKCIGQKMAMVEIKVVMIHLLREFQFELVPNQKLERFTSITHGFKKGLMVKISKRK</sequence>
<dbReference type="Proteomes" id="UP000077115">
    <property type="component" value="Unassembled WGS sequence"/>
</dbReference>
<protein>
    <recommendedName>
        <fullName evidence="6">Cytochrome P450</fullName>
    </recommendedName>
</protein>
<reference evidence="4 5" key="2">
    <citation type="submission" date="2016-05" db="EMBL/GenBank/DDBJ databases">
        <title>Lineage-specific infection strategies underlie the spectrum of fungal disease in amphibians.</title>
        <authorList>
            <person name="Cuomo C.A."/>
            <person name="Farrer R.A."/>
            <person name="James T."/>
            <person name="Longcore J."/>
            <person name="Birren B."/>
        </authorList>
    </citation>
    <scope>NUCLEOTIDE SEQUENCE [LARGE SCALE GENOMIC DNA]</scope>
    <source>
        <strain evidence="4 5">JEL423</strain>
    </source>
</reference>
<dbReference type="eggNOG" id="KOG0158">
    <property type="taxonomic scope" value="Eukaryota"/>
</dbReference>
<dbReference type="OrthoDB" id="1470350at2759"/>
<dbReference type="VEuPathDB" id="FungiDB:BDEG_23874"/>
<dbReference type="GO" id="GO:0016705">
    <property type="term" value="F:oxidoreductase activity, acting on paired donors, with incorporation or reduction of molecular oxygen"/>
    <property type="evidence" value="ECO:0007669"/>
    <property type="project" value="InterPro"/>
</dbReference>
<keyword evidence="3" id="KW-0472">Membrane</keyword>
<name>A0A177WL36_BATDL</name>
<dbReference type="InterPro" id="IPR050121">
    <property type="entry name" value="Cytochrome_P450_monoxygenase"/>
</dbReference>
<dbReference type="GO" id="GO:0004497">
    <property type="term" value="F:monooxygenase activity"/>
    <property type="evidence" value="ECO:0007669"/>
    <property type="project" value="InterPro"/>
</dbReference>
<dbReference type="PANTHER" id="PTHR24305:SF166">
    <property type="entry name" value="CYTOCHROME P450 12A4, MITOCHONDRIAL-RELATED"/>
    <property type="match status" value="1"/>
</dbReference>
<dbReference type="PRINTS" id="PR00385">
    <property type="entry name" value="P450"/>
</dbReference>
<comment type="cofactor">
    <cofactor evidence="2">
        <name>heme</name>
        <dbReference type="ChEBI" id="CHEBI:30413"/>
    </cofactor>
</comment>
<keyword evidence="2" id="KW-0349">Heme</keyword>
<dbReference type="PANTHER" id="PTHR24305">
    <property type="entry name" value="CYTOCHROME P450"/>
    <property type="match status" value="1"/>
</dbReference>
<keyword evidence="3" id="KW-0812">Transmembrane</keyword>
<dbReference type="PRINTS" id="PR00463">
    <property type="entry name" value="EP450I"/>
</dbReference>
<dbReference type="SUPFAM" id="SSF48264">
    <property type="entry name" value="Cytochrome P450"/>
    <property type="match status" value="1"/>
</dbReference>
<feature type="binding site" description="axial binding residue" evidence="2">
    <location>
        <position position="467"/>
    </location>
    <ligand>
        <name>heme</name>
        <dbReference type="ChEBI" id="CHEBI:30413"/>
    </ligand>
    <ligandPart>
        <name>Fe</name>
        <dbReference type="ChEBI" id="CHEBI:18248"/>
    </ligandPart>
</feature>
<reference evidence="4 5" key="1">
    <citation type="submission" date="2006-10" db="EMBL/GenBank/DDBJ databases">
        <title>The Genome Sequence of Batrachochytrium dendrobatidis JEL423.</title>
        <authorList>
            <consortium name="The Broad Institute Genome Sequencing Platform"/>
            <person name="Birren B."/>
            <person name="Lander E."/>
            <person name="Galagan J."/>
            <person name="Cuomo C."/>
            <person name="Devon K."/>
            <person name="Jaffe D."/>
            <person name="Butler J."/>
            <person name="Alvarez P."/>
            <person name="Gnerre S."/>
            <person name="Grabherr M."/>
            <person name="Kleber M."/>
            <person name="Mauceli E."/>
            <person name="Brockman W."/>
            <person name="Young S."/>
            <person name="LaButti K."/>
            <person name="Sykes S."/>
            <person name="DeCaprio D."/>
            <person name="Crawford M."/>
            <person name="Koehrsen M."/>
            <person name="Engels R."/>
            <person name="Montgomery P."/>
            <person name="Pearson M."/>
            <person name="Howarth C."/>
            <person name="Larson L."/>
            <person name="White J."/>
            <person name="O'Leary S."/>
            <person name="Kodira C."/>
            <person name="Zeng Q."/>
            <person name="Yandava C."/>
            <person name="Alvarado L."/>
            <person name="Longcore J."/>
            <person name="James T."/>
        </authorList>
    </citation>
    <scope>NUCLEOTIDE SEQUENCE [LARGE SCALE GENOMIC DNA]</scope>
    <source>
        <strain evidence="4 5">JEL423</strain>
    </source>
</reference>
<dbReference type="AlphaFoldDB" id="A0A177WL36"/>
<accession>A0A177WL36</accession>
<proteinExistence type="inferred from homology"/>
<keyword evidence="3" id="KW-1133">Transmembrane helix</keyword>
<dbReference type="CDD" id="cd00302">
    <property type="entry name" value="cytochrome_P450"/>
    <property type="match status" value="1"/>
</dbReference>
<dbReference type="EMBL" id="DS022304">
    <property type="protein sequence ID" value="OAJ40101.1"/>
    <property type="molecule type" value="Genomic_DNA"/>
</dbReference>
<dbReference type="Pfam" id="PF00067">
    <property type="entry name" value="p450"/>
    <property type="match status" value="1"/>
</dbReference>
<evidence type="ECO:0000256" key="3">
    <source>
        <dbReference type="SAM" id="Phobius"/>
    </source>
</evidence>
<evidence type="ECO:0000313" key="5">
    <source>
        <dbReference type="Proteomes" id="UP000077115"/>
    </source>
</evidence>
<evidence type="ECO:0000313" key="4">
    <source>
        <dbReference type="EMBL" id="OAJ40101.1"/>
    </source>
</evidence>
<keyword evidence="2" id="KW-0479">Metal-binding</keyword>
<dbReference type="InterPro" id="IPR002401">
    <property type="entry name" value="Cyt_P450_E_grp-I"/>
</dbReference>
<dbReference type="STRING" id="403673.A0A177WL36"/>
<keyword evidence="2" id="KW-0408">Iron</keyword>
<feature type="transmembrane region" description="Helical" evidence="3">
    <location>
        <begin position="6"/>
        <end position="23"/>
    </location>
</feature>